<comment type="caution">
    <text evidence="1">The sequence shown here is derived from an EMBL/GenBank/DDBJ whole genome shotgun (WGS) entry which is preliminary data.</text>
</comment>
<evidence type="ECO:0000313" key="2">
    <source>
        <dbReference type="Proteomes" id="UP000052023"/>
    </source>
</evidence>
<organism evidence="1 2">
    <name type="scientific">Bradyrhizobium retamae</name>
    <dbReference type="NCBI Taxonomy" id="1300035"/>
    <lineage>
        <taxon>Bacteria</taxon>
        <taxon>Pseudomonadati</taxon>
        <taxon>Pseudomonadota</taxon>
        <taxon>Alphaproteobacteria</taxon>
        <taxon>Hyphomicrobiales</taxon>
        <taxon>Nitrobacteraceae</taxon>
        <taxon>Bradyrhizobium</taxon>
    </lineage>
</organism>
<dbReference type="EMBL" id="LLYA01000226">
    <property type="protein sequence ID" value="KRR15280.1"/>
    <property type="molecule type" value="Genomic_DNA"/>
</dbReference>
<evidence type="ECO:0000313" key="1">
    <source>
        <dbReference type="EMBL" id="KRR15280.1"/>
    </source>
</evidence>
<dbReference type="RefSeq" id="WP_057848183.1">
    <property type="nucleotide sequence ID" value="NZ_LLYA01000226.1"/>
</dbReference>
<dbReference type="AlphaFoldDB" id="A0A0R3MDC0"/>
<dbReference type="Proteomes" id="UP000052023">
    <property type="component" value="Unassembled WGS sequence"/>
</dbReference>
<accession>A0A0R3MDC0</accession>
<reference evidence="1 2" key="1">
    <citation type="submission" date="2014-03" db="EMBL/GenBank/DDBJ databases">
        <title>Bradyrhizobium valentinum sp. nov., isolated from effective nodules of Lupinus mariae-josephae, a lupine endemic of basic-lime soils in Eastern Spain.</title>
        <authorList>
            <person name="Duran D."/>
            <person name="Rey L."/>
            <person name="Navarro A."/>
            <person name="Busquets A."/>
            <person name="Imperial J."/>
            <person name="Ruiz-Argueso T."/>
        </authorList>
    </citation>
    <scope>NUCLEOTIDE SEQUENCE [LARGE SCALE GENOMIC DNA]</scope>
    <source>
        <strain evidence="1 2">Ro19</strain>
    </source>
</reference>
<keyword evidence="2" id="KW-1185">Reference proteome</keyword>
<sequence>MRPSGRAPAEQASDAHAHYRREIIKACWDEYAVTQICLRFGQRPTDGYEETFVTALGETRRANALIKAYPLHAILEKITAEVYGKRALLSGTRKAIAIKYAVRRL</sequence>
<dbReference type="OrthoDB" id="8126713at2"/>
<gene>
    <name evidence="1" type="ORF">CQ13_37315</name>
</gene>
<name>A0A0R3MDC0_9BRAD</name>
<protein>
    <submittedName>
        <fullName evidence="1">Uncharacterized protein</fullName>
    </submittedName>
</protein>
<proteinExistence type="predicted"/>